<protein>
    <submittedName>
        <fullName evidence="2">Uncharacterized protein</fullName>
    </submittedName>
</protein>
<dbReference type="AlphaFoldDB" id="A0A1U7HN10"/>
<name>A0A1U7HN10_9CYAN</name>
<reference evidence="2 3" key="1">
    <citation type="submission" date="2016-11" db="EMBL/GenBank/DDBJ databases">
        <title>Draft Genome Sequences of Nine Cyanobacterial Strains from Diverse Habitats.</title>
        <authorList>
            <person name="Zhu T."/>
            <person name="Hou S."/>
            <person name="Lu X."/>
            <person name="Hess W.R."/>
        </authorList>
    </citation>
    <scope>NUCLEOTIDE SEQUENCE [LARGE SCALE GENOMIC DNA]</scope>
    <source>
        <strain evidence="2 3">NIES-593</strain>
    </source>
</reference>
<accession>A0A1U7HN10</accession>
<sequence>MRPQKSLKIDLSKEYPCPCRRRGRLLPILLTDAFGCDRCQQIFVVDEKNQIIEQLSSNYPGKRAWRWTGYRWIAAGFGDSGLPFMLVMLLATIVIVLALALRSLPSIGMIWAAIVVGLIFSIVVLMSWLANRH</sequence>
<organism evidence="2 3">
    <name type="scientific">Hydrococcus rivularis NIES-593</name>
    <dbReference type="NCBI Taxonomy" id="1921803"/>
    <lineage>
        <taxon>Bacteria</taxon>
        <taxon>Bacillati</taxon>
        <taxon>Cyanobacteriota</taxon>
        <taxon>Cyanophyceae</taxon>
        <taxon>Pleurocapsales</taxon>
        <taxon>Hydrococcaceae</taxon>
        <taxon>Hydrococcus</taxon>
    </lineage>
</organism>
<keyword evidence="1" id="KW-0472">Membrane</keyword>
<dbReference type="RefSeq" id="WP_073598848.1">
    <property type="nucleotide sequence ID" value="NZ_MRCB01000005.1"/>
</dbReference>
<feature type="transmembrane region" description="Helical" evidence="1">
    <location>
        <begin position="81"/>
        <end position="101"/>
    </location>
</feature>
<evidence type="ECO:0000313" key="3">
    <source>
        <dbReference type="Proteomes" id="UP000186868"/>
    </source>
</evidence>
<proteinExistence type="predicted"/>
<evidence type="ECO:0000313" key="2">
    <source>
        <dbReference type="EMBL" id="OKH24905.1"/>
    </source>
</evidence>
<dbReference type="OrthoDB" id="512887at2"/>
<dbReference type="Proteomes" id="UP000186868">
    <property type="component" value="Unassembled WGS sequence"/>
</dbReference>
<gene>
    <name evidence="2" type="ORF">NIES593_06740</name>
</gene>
<keyword evidence="1" id="KW-0812">Transmembrane</keyword>
<dbReference type="SUPFAM" id="SSF82866">
    <property type="entry name" value="Multidrug efflux transporter AcrB transmembrane domain"/>
    <property type="match status" value="1"/>
</dbReference>
<evidence type="ECO:0000256" key="1">
    <source>
        <dbReference type="SAM" id="Phobius"/>
    </source>
</evidence>
<comment type="caution">
    <text evidence="2">The sequence shown here is derived from an EMBL/GenBank/DDBJ whole genome shotgun (WGS) entry which is preliminary data.</text>
</comment>
<feature type="transmembrane region" description="Helical" evidence="1">
    <location>
        <begin position="107"/>
        <end position="130"/>
    </location>
</feature>
<keyword evidence="1" id="KW-1133">Transmembrane helix</keyword>
<keyword evidence="3" id="KW-1185">Reference proteome</keyword>
<dbReference type="EMBL" id="MRCB01000005">
    <property type="protein sequence ID" value="OKH24905.1"/>
    <property type="molecule type" value="Genomic_DNA"/>
</dbReference>
<dbReference type="STRING" id="1921803.NIES593_06740"/>